<evidence type="ECO:0000256" key="2">
    <source>
        <dbReference type="RuleBase" id="RU361163"/>
    </source>
</evidence>
<dbReference type="GO" id="GO:0030246">
    <property type="term" value="F:carbohydrate binding"/>
    <property type="evidence" value="ECO:0007669"/>
    <property type="project" value="UniProtKB-KW"/>
</dbReference>
<feature type="compositionally biased region" description="Low complexity" evidence="3">
    <location>
        <begin position="45"/>
        <end position="59"/>
    </location>
</feature>
<dbReference type="InterPro" id="IPR013319">
    <property type="entry name" value="GH11/12"/>
</dbReference>
<dbReference type="PROSITE" id="PS50231">
    <property type="entry name" value="RICIN_B_LECTIN"/>
    <property type="match status" value="1"/>
</dbReference>
<dbReference type="Pfam" id="PF01670">
    <property type="entry name" value="Glyco_hydro_12"/>
    <property type="match status" value="1"/>
</dbReference>
<dbReference type="EMBL" id="FOAZ01000003">
    <property type="protein sequence ID" value="SEK75258.1"/>
    <property type="molecule type" value="Genomic_DNA"/>
</dbReference>
<dbReference type="OrthoDB" id="2557744at2"/>
<evidence type="ECO:0000256" key="3">
    <source>
        <dbReference type="SAM" id="MobiDB-lite"/>
    </source>
</evidence>
<evidence type="ECO:0000313" key="6">
    <source>
        <dbReference type="Proteomes" id="UP000183015"/>
    </source>
</evidence>
<dbReference type="InterPro" id="IPR035992">
    <property type="entry name" value="Ricin_B-like_lectins"/>
</dbReference>
<dbReference type="SUPFAM" id="SSF50370">
    <property type="entry name" value="Ricin B-like lectins"/>
    <property type="match status" value="1"/>
</dbReference>
<evidence type="ECO:0000256" key="1">
    <source>
        <dbReference type="ARBA" id="ARBA00005519"/>
    </source>
</evidence>
<dbReference type="STRING" id="235985.SAMN05414137_103345"/>
<evidence type="ECO:0000313" key="5">
    <source>
        <dbReference type="EMBL" id="SEK75258.1"/>
    </source>
</evidence>
<keyword evidence="2" id="KW-0119">Carbohydrate metabolism</keyword>
<comment type="similarity">
    <text evidence="1 2">Belongs to the glycosyl hydrolase 12 (cellulase H) family.</text>
</comment>
<dbReference type="SMART" id="SM00458">
    <property type="entry name" value="RICIN"/>
    <property type="match status" value="1"/>
</dbReference>
<dbReference type="GO" id="GO:0000272">
    <property type="term" value="P:polysaccharide catabolic process"/>
    <property type="evidence" value="ECO:0007669"/>
    <property type="project" value="UniProtKB-KW"/>
</dbReference>
<gene>
    <name evidence="5" type="ORF">SAMN05414137_103345</name>
</gene>
<keyword evidence="6" id="KW-1185">Reference proteome</keyword>
<keyword evidence="2" id="KW-0624">Polysaccharide degradation</keyword>
<dbReference type="PANTHER" id="PTHR34002">
    <property type="entry name" value="BLR1656 PROTEIN"/>
    <property type="match status" value="1"/>
</dbReference>
<protein>
    <submittedName>
        <fullName evidence="5">Ricin-type beta-trefoil lectin domain-containing protein</fullName>
    </submittedName>
</protein>
<dbReference type="Pfam" id="PF00652">
    <property type="entry name" value="Ricin_B_lectin"/>
    <property type="match status" value="1"/>
</dbReference>
<dbReference type="SUPFAM" id="SSF49899">
    <property type="entry name" value="Concanavalin A-like lectins/glucanases"/>
    <property type="match status" value="1"/>
</dbReference>
<dbReference type="GO" id="GO:0008810">
    <property type="term" value="F:cellulase activity"/>
    <property type="evidence" value="ECO:0007669"/>
    <property type="project" value="InterPro"/>
</dbReference>
<dbReference type="PANTHER" id="PTHR34002:SF9">
    <property type="entry name" value="XYLOGLUCAN-SPECIFIC ENDO-BETA-1,4-GLUCANASE A"/>
    <property type="match status" value="1"/>
</dbReference>
<keyword evidence="5" id="KW-0430">Lectin</keyword>
<dbReference type="Gene3D" id="2.60.120.180">
    <property type="match status" value="1"/>
</dbReference>
<dbReference type="AlphaFoldDB" id="A0A1H7JKQ6"/>
<dbReference type="RefSeq" id="WP_042454686.1">
    <property type="nucleotide sequence ID" value="NZ_BBPN01000034.1"/>
</dbReference>
<sequence length="405" mass="41321">MSIRAAVGGRRAAGLAWAVCVLATLTSCGGGTTPSAHGATGWRTAASPSPSASASPVAPVSCTTPQVPFPRTTVQDGSYIIEPDQWNASGTVCLDTPGTTGFTVSKVENMVPKTAGTPGAYANVATAPGALGLPVPVTALGDATSDWSAAAHATGNYDLAYDLWYGPNASSCVPAESAELMIWLRSTDDVRPAGDPAPGTITLAGDEYRVYLAPKGSTHTVISYVRTQPTDSVRGLNLRLFTQDAVQRGYVPLSSYLCKVSAGFEIWSGGVGLTTRSFAFHGQVGLPSGRITTADEADCLESGTGSAVRLASCGQAAGPSWTLANDGTLRVGSSCLQAVAQGSAPRLLPCSGAPQQRWAAGGGRSLVSSVTDSCLAADGTSGQVVLRPCNGADQEQWALPHNDSD</sequence>
<dbReference type="eggNOG" id="COG5297">
    <property type="taxonomic scope" value="Bacteria"/>
</dbReference>
<dbReference type="InterPro" id="IPR013320">
    <property type="entry name" value="ConA-like_dom_sf"/>
</dbReference>
<dbReference type="PROSITE" id="PS51257">
    <property type="entry name" value="PROKAR_LIPOPROTEIN"/>
    <property type="match status" value="1"/>
</dbReference>
<reference evidence="6" key="1">
    <citation type="submission" date="2016-10" db="EMBL/GenBank/DDBJ databases">
        <authorList>
            <person name="Varghese N."/>
        </authorList>
    </citation>
    <scope>NUCLEOTIDE SEQUENCE [LARGE SCALE GENOMIC DNA]</scope>
    <source>
        <strain evidence="6">DSM 45096 / BCRC 16803 / CGMCC 4.1857 / CIP 109030 / JCM 12277 / KCTC 19219 / NBRC 100920 / 33214</strain>
    </source>
</reference>
<dbReference type="Proteomes" id="UP000183015">
    <property type="component" value="Unassembled WGS sequence"/>
</dbReference>
<name>A0A1H7JKQ6_STRJI</name>
<feature type="domain" description="Ricin B lectin" evidence="4">
    <location>
        <begin position="288"/>
        <end position="400"/>
    </location>
</feature>
<proteinExistence type="inferred from homology"/>
<accession>A0A1H7JKQ6</accession>
<evidence type="ECO:0000259" key="4">
    <source>
        <dbReference type="SMART" id="SM00458"/>
    </source>
</evidence>
<keyword evidence="2" id="KW-0378">Hydrolase</keyword>
<keyword evidence="2" id="KW-0326">Glycosidase</keyword>
<dbReference type="InterPro" id="IPR000772">
    <property type="entry name" value="Ricin_B_lectin"/>
</dbReference>
<dbReference type="Gene3D" id="2.80.10.50">
    <property type="match status" value="1"/>
</dbReference>
<organism evidence="5 6">
    <name type="scientific">Streptacidiphilus jiangxiensis</name>
    <dbReference type="NCBI Taxonomy" id="235985"/>
    <lineage>
        <taxon>Bacteria</taxon>
        <taxon>Bacillati</taxon>
        <taxon>Actinomycetota</taxon>
        <taxon>Actinomycetes</taxon>
        <taxon>Kitasatosporales</taxon>
        <taxon>Streptomycetaceae</taxon>
        <taxon>Streptacidiphilus</taxon>
    </lineage>
</organism>
<feature type="region of interest" description="Disordered" evidence="3">
    <location>
        <begin position="32"/>
        <end position="59"/>
    </location>
</feature>
<dbReference type="InterPro" id="IPR002594">
    <property type="entry name" value="GH12"/>
</dbReference>
<dbReference type="eggNOG" id="COG5520">
    <property type="taxonomic scope" value="Bacteria"/>
</dbReference>